<feature type="transmembrane region" description="Helical" evidence="1">
    <location>
        <begin position="211"/>
        <end position="232"/>
    </location>
</feature>
<dbReference type="EMBL" id="JAMPKX010000008">
    <property type="protein sequence ID" value="MEP0948558.1"/>
    <property type="molecule type" value="Genomic_DNA"/>
</dbReference>
<feature type="transmembrane region" description="Helical" evidence="1">
    <location>
        <begin position="28"/>
        <end position="47"/>
    </location>
</feature>
<reference evidence="2 3" key="1">
    <citation type="submission" date="2022-04" db="EMBL/GenBank/DDBJ databases">
        <title>Positive selection, recombination, and allopatry shape intraspecific diversity of widespread and dominant cyanobacteria.</title>
        <authorList>
            <person name="Wei J."/>
            <person name="Shu W."/>
            <person name="Hu C."/>
        </authorList>
    </citation>
    <scope>NUCLEOTIDE SEQUENCE [LARGE SCALE GENOMIC DNA]</scope>
    <source>
        <strain evidence="2 3">DQ-A4</strain>
    </source>
</reference>
<name>A0ABV0K9F4_9CYAN</name>
<keyword evidence="1" id="KW-1133">Transmembrane helix</keyword>
<feature type="transmembrane region" description="Helical" evidence="1">
    <location>
        <begin position="186"/>
        <end position="205"/>
    </location>
</feature>
<dbReference type="InterPro" id="IPR021468">
    <property type="entry name" value="DUF3120"/>
</dbReference>
<feature type="transmembrane region" description="Helical" evidence="1">
    <location>
        <begin position="131"/>
        <end position="152"/>
    </location>
</feature>
<accession>A0ABV0K9F4</accession>
<protein>
    <submittedName>
        <fullName evidence="2">DUF3120 domain-containing protein</fullName>
    </submittedName>
</protein>
<feature type="transmembrane region" description="Helical" evidence="1">
    <location>
        <begin position="80"/>
        <end position="101"/>
    </location>
</feature>
<gene>
    <name evidence="2" type="ORF">NC992_16860</name>
</gene>
<evidence type="ECO:0000313" key="2">
    <source>
        <dbReference type="EMBL" id="MEP0948558.1"/>
    </source>
</evidence>
<comment type="caution">
    <text evidence="2">The sequence shown here is derived from an EMBL/GenBank/DDBJ whole genome shotgun (WGS) entry which is preliminary data.</text>
</comment>
<keyword evidence="3" id="KW-1185">Reference proteome</keyword>
<keyword evidence="1" id="KW-0812">Transmembrane</keyword>
<proteinExistence type="predicted"/>
<dbReference type="Proteomes" id="UP001482513">
    <property type="component" value="Unassembled WGS sequence"/>
</dbReference>
<dbReference type="Pfam" id="PF11318">
    <property type="entry name" value="DUF3120"/>
    <property type="match status" value="1"/>
</dbReference>
<dbReference type="RefSeq" id="WP_242021634.1">
    <property type="nucleotide sequence ID" value="NZ_JAMPKX010000008.1"/>
</dbReference>
<evidence type="ECO:0000313" key="3">
    <source>
        <dbReference type="Proteomes" id="UP001482513"/>
    </source>
</evidence>
<keyword evidence="1" id="KW-0472">Membrane</keyword>
<feature type="transmembrane region" description="Helical" evidence="1">
    <location>
        <begin position="53"/>
        <end position="73"/>
    </location>
</feature>
<evidence type="ECO:0000256" key="1">
    <source>
        <dbReference type="SAM" id="Phobius"/>
    </source>
</evidence>
<sequence>MSLSYSSASDKTLPWLALVQGWVARSGLQIKVFGAALSLVILPVFVQAPLVRYFPWVSLAITPLWLVLGAWLMRRPRWSLWGDLIVGFGWIWLTGSLYWGWFRWDPVIHLPIEALGLPIALVCLCQGWGRVGSYFFLGSLLGTAVTDLYINWMHLFPTWRQLMLTSPDAAPLVLRAASATLQTDVAACRAVILVLFLLVATAIALSTSRQLAWWAFGGAVFSTLVVDGLFFLTASLA</sequence>
<organism evidence="2 3">
    <name type="scientific">Leptolyngbya subtilissima DQ-A4</name>
    <dbReference type="NCBI Taxonomy" id="2933933"/>
    <lineage>
        <taxon>Bacteria</taxon>
        <taxon>Bacillati</taxon>
        <taxon>Cyanobacteriota</taxon>
        <taxon>Cyanophyceae</taxon>
        <taxon>Leptolyngbyales</taxon>
        <taxon>Leptolyngbyaceae</taxon>
        <taxon>Leptolyngbya group</taxon>
        <taxon>Leptolyngbya</taxon>
    </lineage>
</organism>
<feature type="transmembrane region" description="Helical" evidence="1">
    <location>
        <begin position="107"/>
        <end position="124"/>
    </location>
</feature>